<feature type="compositionally biased region" description="Basic residues" evidence="1">
    <location>
        <begin position="140"/>
        <end position="152"/>
    </location>
</feature>
<organism evidence="3 4">
    <name type="scientific">Colletotrichum lupini</name>
    <dbReference type="NCBI Taxonomy" id="145971"/>
    <lineage>
        <taxon>Eukaryota</taxon>
        <taxon>Fungi</taxon>
        <taxon>Dikarya</taxon>
        <taxon>Ascomycota</taxon>
        <taxon>Pezizomycotina</taxon>
        <taxon>Sordariomycetes</taxon>
        <taxon>Hypocreomycetidae</taxon>
        <taxon>Glomerellales</taxon>
        <taxon>Glomerellaceae</taxon>
        <taxon>Colletotrichum</taxon>
        <taxon>Colletotrichum acutatum species complex</taxon>
    </lineage>
</organism>
<dbReference type="GeneID" id="73339594"/>
<reference evidence="3" key="1">
    <citation type="journal article" date="2021" name="Mol. Plant Microbe Interact.">
        <title>Complete Genome Sequence of the Plant-Pathogenic Fungus Colletotrichum lupini.</title>
        <authorList>
            <person name="Baroncelli R."/>
            <person name="Pensec F."/>
            <person name="Da Lio D."/>
            <person name="Boufleur T."/>
            <person name="Vicente I."/>
            <person name="Sarrocco S."/>
            <person name="Picot A."/>
            <person name="Baraldi E."/>
            <person name="Sukno S."/>
            <person name="Thon M."/>
            <person name="Le Floch G."/>
        </authorList>
    </citation>
    <scope>NUCLEOTIDE SEQUENCE</scope>
    <source>
        <strain evidence="3">IMI 504893</strain>
    </source>
</reference>
<feature type="compositionally biased region" description="Gly residues" evidence="1">
    <location>
        <begin position="31"/>
        <end position="40"/>
    </location>
</feature>
<keyword evidence="2" id="KW-0472">Membrane</keyword>
<feature type="region of interest" description="Disordered" evidence="1">
    <location>
        <begin position="17"/>
        <end position="51"/>
    </location>
</feature>
<evidence type="ECO:0000256" key="2">
    <source>
        <dbReference type="SAM" id="Phobius"/>
    </source>
</evidence>
<keyword evidence="4" id="KW-1185">Reference proteome</keyword>
<name>A0A9Q8SNL1_9PEZI</name>
<feature type="region of interest" description="Disordered" evidence="1">
    <location>
        <begin position="262"/>
        <end position="297"/>
    </location>
</feature>
<dbReference type="RefSeq" id="XP_049141727.1">
    <property type="nucleotide sequence ID" value="XM_049284584.1"/>
</dbReference>
<dbReference type="Proteomes" id="UP000830671">
    <property type="component" value="Chromosome 3"/>
</dbReference>
<protein>
    <submittedName>
        <fullName evidence="3">Uncharacterized protein</fullName>
    </submittedName>
</protein>
<feature type="compositionally biased region" description="Basic and acidic residues" evidence="1">
    <location>
        <begin position="42"/>
        <end position="51"/>
    </location>
</feature>
<dbReference type="AlphaFoldDB" id="A0A9Q8SNL1"/>
<proteinExistence type="predicted"/>
<dbReference type="KEGG" id="clup:CLUP02_05578"/>
<feature type="compositionally biased region" description="Basic and acidic residues" evidence="1">
    <location>
        <begin position="500"/>
        <end position="531"/>
    </location>
</feature>
<evidence type="ECO:0000313" key="4">
    <source>
        <dbReference type="Proteomes" id="UP000830671"/>
    </source>
</evidence>
<evidence type="ECO:0000256" key="1">
    <source>
        <dbReference type="SAM" id="MobiDB-lite"/>
    </source>
</evidence>
<feature type="transmembrane region" description="Helical" evidence="2">
    <location>
        <begin position="452"/>
        <end position="474"/>
    </location>
</feature>
<dbReference type="EMBL" id="CP019475">
    <property type="protein sequence ID" value="UQC80096.1"/>
    <property type="molecule type" value="Genomic_DNA"/>
</dbReference>
<feature type="region of interest" description="Disordered" evidence="1">
    <location>
        <begin position="493"/>
        <end position="531"/>
    </location>
</feature>
<accession>A0A9Q8SNL1</accession>
<sequence>MRGRTLYRQAIPPWRYQGYNKEQTHRAGNRRQGGGSGAGGTEQRRDGTADPICDDLRCTRWRVRLCLSAAEPQLERLSLSSSFFERGWWEKDEKAQGETMSANGDSAHGFELPSASASTLMTAAAIANFSQNHGQQQHLSVHHSHSRSKSKSRNNDKIASVPISAPVTAAATSTATAAAAALLPARRPRHQITRSITEFSPPLRMHRHRHSHHHHPTQHALHLNAQSRKDRDRLLLLDERAPGAAGAGGLGGRSSFDMTRSEYVTPSRSPDSSRRTSALVGPMIGGGENPATVTPPSRKLRKVNNEAALVEEKGRTANRVAGLKNSLVELSGFSTATTRRLDETYYSVLEKKSMLQNTISAIRELTEASRQMTGEFVSEADEMARDVAGQLDTFGQFGEQESRIKTLQGRIESGRTRIEGLSGRVDLVRRRIEGWERADREWQEKTRKRLRAVWIVTSVVFAVLILLFVGAQYLGGPADPEGAAGRALKGLGKGANRSVDGAERAPKLSPLWEDRRGREEEEDRLRVFDEL</sequence>
<feature type="region of interest" description="Disordered" evidence="1">
    <location>
        <begin position="132"/>
        <end position="160"/>
    </location>
</feature>
<gene>
    <name evidence="3" type="ORF">CLUP02_05578</name>
</gene>
<keyword evidence="2" id="KW-0812">Transmembrane</keyword>
<evidence type="ECO:0000313" key="3">
    <source>
        <dbReference type="EMBL" id="UQC80096.1"/>
    </source>
</evidence>
<keyword evidence="2" id="KW-1133">Transmembrane helix</keyword>